<sequence>MNGQAVVRRWSPRPMSVRRARGELSSALANWGLAAVEDAALLVLSELMTNAVVHARVSPGREIETQFLPQPNGVRIQVDDADDTRPQLRDQAIESGRGLVLVAKLSDRWGVSGRNGVGKSVWAVVTAPREGRA</sequence>
<dbReference type="InterPro" id="IPR050267">
    <property type="entry name" value="Anti-sigma-factor_SerPK"/>
</dbReference>
<proteinExistence type="predicted"/>
<reference evidence="3 4" key="1">
    <citation type="journal article" date="2019" name="Int. J. Syst. Evol. Microbiol.">
        <title>The Global Catalogue of Microorganisms (GCM) 10K type strain sequencing project: providing services to taxonomists for standard genome sequencing and annotation.</title>
        <authorList>
            <consortium name="The Broad Institute Genomics Platform"/>
            <consortium name="The Broad Institute Genome Sequencing Center for Infectious Disease"/>
            <person name="Wu L."/>
            <person name="Ma J."/>
        </authorList>
    </citation>
    <scope>NUCLEOTIDE SEQUENCE [LARGE SCALE GENOMIC DNA]</scope>
    <source>
        <strain evidence="3 4">JCM 4565</strain>
    </source>
</reference>
<accession>A0ABN0WNF5</accession>
<dbReference type="CDD" id="cd16936">
    <property type="entry name" value="HATPase_RsbW-like"/>
    <property type="match status" value="1"/>
</dbReference>
<dbReference type="Gene3D" id="3.30.565.10">
    <property type="entry name" value="Histidine kinase-like ATPase, C-terminal domain"/>
    <property type="match status" value="1"/>
</dbReference>
<dbReference type="PANTHER" id="PTHR35526">
    <property type="entry name" value="ANTI-SIGMA-F FACTOR RSBW-RELATED"/>
    <property type="match status" value="1"/>
</dbReference>
<protein>
    <recommendedName>
        <fullName evidence="2">Histidine kinase/HSP90-like ATPase domain-containing protein</fullName>
    </recommendedName>
</protein>
<keyword evidence="1" id="KW-0808">Transferase</keyword>
<keyword evidence="1" id="KW-0418">Kinase</keyword>
<dbReference type="EMBL" id="BAAABW010000008">
    <property type="protein sequence ID" value="GAA0342225.1"/>
    <property type="molecule type" value="Genomic_DNA"/>
</dbReference>
<dbReference type="Proteomes" id="UP001500063">
    <property type="component" value="Unassembled WGS sequence"/>
</dbReference>
<evidence type="ECO:0000256" key="1">
    <source>
        <dbReference type="ARBA" id="ARBA00022527"/>
    </source>
</evidence>
<comment type="caution">
    <text evidence="3">The sequence shown here is derived from an EMBL/GenBank/DDBJ whole genome shotgun (WGS) entry which is preliminary data.</text>
</comment>
<evidence type="ECO:0000259" key="2">
    <source>
        <dbReference type="Pfam" id="PF13581"/>
    </source>
</evidence>
<dbReference type="Pfam" id="PF13581">
    <property type="entry name" value="HATPase_c_2"/>
    <property type="match status" value="1"/>
</dbReference>
<keyword evidence="4" id="KW-1185">Reference proteome</keyword>
<organism evidence="3 4">
    <name type="scientific">Streptomyces blastmyceticus</name>
    <dbReference type="NCBI Taxonomy" id="68180"/>
    <lineage>
        <taxon>Bacteria</taxon>
        <taxon>Bacillati</taxon>
        <taxon>Actinomycetota</taxon>
        <taxon>Actinomycetes</taxon>
        <taxon>Kitasatosporales</taxon>
        <taxon>Streptomycetaceae</taxon>
        <taxon>Streptomyces</taxon>
    </lineage>
</organism>
<evidence type="ECO:0000313" key="3">
    <source>
        <dbReference type="EMBL" id="GAA0342225.1"/>
    </source>
</evidence>
<dbReference type="SUPFAM" id="SSF55874">
    <property type="entry name" value="ATPase domain of HSP90 chaperone/DNA topoisomerase II/histidine kinase"/>
    <property type="match status" value="1"/>
</dbReference>
<dbReference type="InterPro" id="IPR003594">
    <property type="entry name" value="HATPase_dom"/>
</dbReference>
<evidence type="ECO:0000313" key="4">
    <source>
        <dbReference type="Proteomes" id="UP001500063"/>
    </source>
</evidence>
<keyword evidence="1" id="KW-0723">Serine/threonine-protein kinase</keyword>
<name>A0ABN0WNF5_9ACTN</name>
<gene>
    <name evidence="3" type="ORF">GCM10010319_18020</name>
</gene>
<feature type="domain" description="Histidine kinase/HSP90-like ATPase" evidence="2">
    <location>
        <begin position="12"/>
        <end position="123"/>
    </location>
</feature>
<dbReference type="InterPro" id="IPR036890">
    <property type="entry name" value="HATPase_C_sf"/>
</dbReference>
<dbReference type="PANTHER" id="PTHR35526:SF3">
    <property type="entry name" value="ANTI-SIGMA-F FACTOR RSBW"/>
    <property type="match status" value="1"/>
</dbReference>